<proteinExistence type="predicted"/>
<dbReference type="EMBL" id="AB894481">
    <property type="protein sequence ID" value="BAO20957.1"/>
    <property type="molecule type" value="Genomic_DNA"/>
</dbReference>
<accession>V5YUC9</accession>
<dbReference type="GO" id="GO:0016787">
    <property type="term" value="F:hydrolase activity"/>
    <property type="evidence" value="ECO:0007669"/>
    <property type="project" value="UniProtKB-KW"/>
</dbReference>
<name>V5YUC9_SERMA</name>
<gene>
    <name evidence="1" type="primary">abgB</name>
</gene>
<protein>
    <submittedName>
        <fullName evidence="1">p-aminobenzoyl-glutamate hydrolase, B subunit</fullName>
    </submittedName>
</protein>
<keyword evidence="1" id="KW-0378">Hydrolase</keyword>
<sequence length="491" mass="52396">MARCSGPCLFMLFQWRWLHPLRDGAAVRLFGALALKLAAAARQQGAVAQQIDGGRRHHLAGQAHALMGDSGAALRHQLPGVQRSAECETGAKALGGRRHPAHVANVGRAVQQIVGFHIRSDLVHQHLISQQLHPLAPGCTAGAGNVEFGVAQIVAAQRLADFLGEAAFGVAVLGQTEITQVLIHRAFKTAVWHIVGAGLVEAHFHLGVSHQRCALGDVNHPLVNVLRLVELRCADQVQHLGVGLHHVGGAAAGVGDRIVQPRFLHNMFAQEVGAGIHQRHRVQRAAPQVRRVGGMGGDALEVKRRLNVGQRTGVEHAAEAFRVPGEGGVDVVEQAFAHHKGFAGAPLFARAAVEAQGAGQPVLLHPRLGGEGARQRRGAQQIVTAAMAVAVFHQRLRRGATGPLAQPGQRVVLAQQRDNRVTAAVAGDKRRLDVAHAALDREAFLFQRIGQQRGGIGLVKARFRMVPNRVAQRAEAGLALVNVVVDKSLQF</sequence>
<evidence type="ECO:0000313" key="1">
    <source>
        <dbReference type="EMBL" id="BAO20957.1"/>
    </source>
</evidence>
<dbReference type="AlphaFoldDB" id="V5YUC9"/>
<reference evidence="1" key="1">
    <citation type="submission" date="2013-12" db="EMBL/GenBank/DDBJ databases">
        <title>Genetic environments surrounding aac(6')-Ial.</title>
        <authorList>
            <person name="Tada T."/>
            <person name="Miyoshi-Akiyama T."/>
            <person name="Kirikae T."/>
        </authorList>
    </citation>
    <scope>NUCLEOTIDE SEQUENCE</scope>
    <source>
        <strain evidence="1">IOMTU 115</strain>
    </source>
</reference>
<organism evidence="1">
    <name type="scientific">Serratia marcescens</name>
    <dbReference type="NCBI Taxonomy" id="615"/>
    <lineage>
        <taxon>Bacteria</taxon>
        <taxon>Pseudomonadati</taxon>
        <taxon>Pseudomonadota</taxon>
        <taxon>Gammaproteobacteria</taxon>
        <taxon>Enterobacterales</taxon>
        <taxon>Yersiniaceae</taxon>
        <taxon>Serratia</taxon>
    </lineage>
</organism>